<dbReference type="HOGENOM" id="CLU_172500_0_0_5"/>
<dbReference type="KEGG" id="avi:Avi_4080"/>
<dbReference type="EMBL" id="CP000633">
    <property type="protein sequence ID" value="ACM37950.1"/>
    <property type="molecule type" value="Genomic_DNA"/>
</dbReference>
<dbReference type="InterPro" id="IPR036513">
    <property type="entry name" value="STAS_dom_sf"/>
</dbReference>
<dbReference type="Gene3D" id="3.30.750.24">
    <property type="entry name" value="STAS domain"/>
    <property type="match status" value="1"/>
</dbReference>
<reference evidence="2 3" key="1">
    <citation type="journal article" date="2009" name="J. Bacteriol.">
        <title>Genome sequences of three Agrobacterium biovars help elucidate the evolution of multichromosome genomes in bacteria.</title>
        <authorList>
            <person name="Slater S.C."/>
            <person name="Goldman B.S."/>
            <person name="Goodner B."/>
            <person name="Setubal J.C."/>
            <person name="Farrand S.K."/>
            <person name="Nester E.W."/>
            <person name="Burr T.J."/>
            <person name="Banta L."/>
            <person name="Dickerman A.W."/>
            <person name="Paulsen I."/>
            <person name="Otten L."/>
            <person name="Suen G."/>
            <person name="Welch R."/>
            <person name="Almeida N.F."/>
            <person name="Arnold F."/>
            <person name="Burton O.T."/>
            <person name="Du Z."/>
            <person name="Ewing A."/>
            <person name="Godsy E."/>
            <person name="Heisel S."/>
            <person name="Houmiel K.L."/>
            <person name="Jhaveri J."/>
            <person name="Lu J."/>
            <person name="Miller N.M."/>
            <person name="Norton S."/>
            <person name="Chen Q."/>
            <person name="Phoolcharoen W."/>
            <person name="Ohlin V."/>
            <person name="Ondrusek D."/>
            <person name="Pride N."/>
            <person name="Stricklin S.L."/>
            <person name="Sun J."/>
            <person name="Wheeler C."/>
            <person name="Wilson L."/>
            <person name="Zhu H."/>
            <person name="Wood D.W."/>
        </authorList>
    </citation>
    <scope>NUCLEOTIDE SEQUENCE [LARGE SCALE GENOMIC DNA]</scope>
    <source>
        <strain evidence="3">S4 / ATCC BAA-846</strain>
    </source>
</reference>
<dbReference type="STRING" id="311402.Avi_4080"/>
<accession>B9JTP2</accession>
<name>B9JTP2_ALLAM</name>
<dbReference type="SUPFAM" id="SSF52091">
    <property type="entry name" value="SpoIIaa-like"/>
    <property type="match status" value="1"/>
</dbReference>
<sequence>MGRSIETVGKQSMASKKGASAQLKLASVLDLNEASQLKDKLLSMRGGAIEIDASGVERMGALCAQVLVSGAKTWEEDQKTFSIKKASDAFTKTIQLLGLNNDQLIAEIRQ</sequence>
<protein>
    <recommendedName>
        <fullName evidence="1">MlaB-like STAS domain-containing protein</fullName>
    </recommendedName>
</protein>
<dbReference type="Pfam" id="PF13466">
    <property type="entry name" value="STAS_2"/>
    <property type="match status" value="1"/>
</dbReference>
<gene>
    <name evidence="2" type="ordered locus">Avi_4080</name>
</gene>
<dbReference type="AlphaFoldDB" id="B9JTP2"/>
<dbReference type="InterPro" id="IPR058548">
    <property type="entry name" value="MlaB-like_STAS"/>
</dbReference>
<evidence type="ECO:0000259" key="1">
    <source>
        <dbReference type="Pfam" id="PF13466"/>
    </source>
</evidence>
<keyword evidence="3" id="KW-1185">Reference proteome</keyword>
<proteinExistence type="predicted"/>
<organism evidence="2 3">
    <name type="scientific">Allorhizobium ampelinum (strain ATCC BAA-846 / DSM 112012 / S4)</name>
    <name type="common">Agrobacterium vitis (strain S4)</name>
    <dbReference type="NCBI Taxonomy" id="311402"/>
    <lineage>
        <taxon>Bacteria</taxon>
        <taxon>Pseudomonadati</taxon>
        <taxon>Pseudomonadota</taxon>
        <taxon>Alphaproteobacteria</taxon>
        <taxon>Hyphomicrobiales</taxon>
        <taxon>Rhizobiaceae</taxon>
        <taxon>Rhizobium/Agrobacterium group</taxon>
        <taxon>Allorhizobium</taxon>
        <taxon>Allorhizobium ampelinum</taxon>
    </lineage>
</organism>
<evidence type="ECO:0000313" key="3">
    <source>
        <dbReference type="Proteomes" id="UP000001596"/>
    </source>
</evidence>
<dbReference type="Proteomes" id="UP000001596">
    <property type="component" value="Chromosome 1"/>
</dbReference>
<dbReference type="eggNOG" id="ENOG5033B94">
    <property type="taxonomic scope" value="Bacteria"/>
</dbReference>
<evidence type="ECO:0000313" key="2">
    <source>
        <dbReference type="EMBL" id="ACM37950.1"/>
    </source>
</evidence>
<feature type="domain" description="MlaB-like STAS" evidence="1">
    <location>
        <begin position="23"/>
        <end position="100"/>
    </location>
</feature>